<dbReference type="EMBL" id="BK032878">
    <property type="protein sequence ID" value="DAF65367.1"/>
    <property type="molecule type" value="Genomic_DNA"/>
</dbReference>
<dbReference type="Pfam" id="PF13392">
    <property type="entry name" value="HNH_3"/>
    <property type="match status" value="1"/>
</dbReference>
<dbReference type="InterPro" id="IPR010902">
    <property type="entry name" value="NUMOD4"/>
</dbReference>
<dbReference type="Gene3D" id="1.10.10.10">
    <property type="entry name" value="Winged helix-like DNA-binding domain superfamily/Winged helix DNA-binding domain"/>
    <property type="match status" value="1"/>
</dbReference>
<feature type="domain" description="HNH nuclease" evidence="1">
    <location>
        <begin position="68"/>
        <end position="116"/>
    </location>
</feature>
<accession>A0A8S5TQH8</accession>
<dbReference type="InterPro" id="IPR044925">
    <property type="entry name" value="His-Me_finger_sf"/>
</dbReference>
<proteinExistence type="predicted"/>
<evidence type="ECO:0000313" key="2">
    <source>
        <dbReference type="EMBL" id="DAF65367.1"/>
    </source>
</evidence>
<sequence>MMGMRLIDAEIWKDISGYEGMYQISNLGKVRSVDRVVHGRNDYFQKGIELKIFSNWNYDFVVVSRNGKSKRLYLHRLVAEHFVENPNNYNVVNHKDENKRNNKADNLEWCTSKYNANYGKRNRKIAQKLGKRIARMKNGKILQVYSSQADAKRNGFSQSQISKCCNGKIKQHKGYEWKFV</sequence>
<evidence type="ECO:0000259" key="1">
    <source>
        <dbReference type="SMART" id="SM00507"/>
    </source>
</evidence>
<dbReference type="SUPFAM" id="SSF64496">
    <property type="entry name" value="DNA-binding domain of intron-encoded endonucleases"/>
    <property type="match status" value="1"/>
</dbReference>
<organism evidence="2">
    <name type="scientific">Siphoviridae sp. ctbbV81</name>
    <dbReference type="NCBI Taxonomy" id="2827900"/>
    <lineage>
        <taxon>Viruses</taxon>
        <taxon>Duplodnaviria</taxon>
        <taxon>Heunggongvirae</taxon>
        <taxon>Uroviricota</taxon>
        <taxon>Caudoviricetes</taxon>
    </lineage>
</organism>
<dbReference type="GO" id="GO:0004519">
    <property type="term" value="F:endonuclease activity"/>
    <property type="evidence" value="ECO:0007669"/>
    <property type="project" value="UniProtKB-KW"/>
</dbReference>
<protein>
    <submittedName>
        <fullName evidence="2">Homing endonuclease</fullName>
    </submittedName>
</protein>
<dbReference type="Gene3D" id="3.90.75.20">
    <property type="match status" value="1"/>
</dbReference>
<name>A0A8S5TQH8_9CAUD</name>
<dbReference type="InterPro" id="IPR036388">
    <property type="entry name" value="WH-like_DNA-bd_sf"/>
</dbReference>
<dbReference type="GO" id="GO:0016788">
    <property type="term" value="F:hydrolase activity, acting on ester bonds"/>
    <property type="evidence" value="ECO:0007669"/>
    <property type="project" value="InterPro"/>
</dbReference>
<keyword evidence="2" id="KW-0378">Hydrolase</keyword>
<dbReference type="Pfam" id="PF07463">
    <property type="entry name" value="NUMOD4"/>
    <property type="match status" value="1"/>
</dbReference>
<dbReference type="InterPro" id="IPR003615">
    <property type="entry name" value="HNH_nuc"/>
</dbReference>
<reference evidence="2" key="1">
    <citation type="journal article" date="2021" name="Proc. Natl. Acad. Sci. U.S.A.">
        <title>A Catalog of Tens of Thousands of Viruses from Human Metagenomes Reveals Hidden Associations with Chronic Diseases.</title>
        <authorList>
            <person name="Tisza M.J."/>
            <person name="Buck C.B."/>
        </authorList>
    </citation>
    <scope>NUCLEOTIDE SEQUENCE</scope>
    <source>
        <strain evidence="2">CtbbV81</strain>
    </source>
</reference>
<keyword evidence="2" id="KW-0540">Nuclease</keyword>
<keyword evidence="2" id="KW-0255">Endonuclease</keyword>
<dbReference type="SMART" id="SM00507">
    <property type="entry name" value="HNHc"/>
    <property type="match status" value="1"/>
</dbReference>
<dbReference type="SUPFAM" id="SSF54060">
    <property type="entry name" value="His-Me finger endonucleases"/>
    <property type="match status" value="1"/>
</dbReference>